<reference evidence="1" key="1">
    <citation type="journal article" date="2014" name="Front. Microbiol.">
        <title>High frequency of phylogenetically diverse reductive dehalogenase-homologous genes in deep subseafloor sedimentary metagenomes.</title>
        <authorList>
            <person name="Kawai M."/>
            <person name="Futagami T."/>
            <person name="Toyoda A."/>
            <person name="Takaki Y."/>
            <person name="Nishi S."/>
            <person name="Hori S."/>
            <person name="Arai W."/>
            <person name="Tsubouchi T."/>
            <person name="Morono Y."/>
            <person name="Uchiyama I."/>
            <person name="Ito T."/>
            <person name="Fujiyama A."/>
            <person name="Inagaki F."/>
            <person name="Takami H."/>
        </authorList>
    </citation>
    <scope>NUCLEOTIDE SEQUENCE</scope>
    <source>
        <strain evidence="1">Expedition CK06-06</strain>
    </source>
</reference>
<sequence length="122" mass="13167">MLLLTGVVVNAVFDDVEGPLIYQVDILPVRPVVGDIIRVVIYCIDRSGVSGAQLSSSLDGVEWELQDMSFYACLCIAGGRWVATFGPISDGDQVQFFVTAFDNAPIQNSADTQTFSIDITTS</sequence>
<gene>
    <name evidence="1" type="ORF">S01H4_08141</name>
</gene>
<dbReference type="AlphaFoldDB" id="X1B5N8"/>
<accession>X1B5N8</accession>
<comment type="caution">
    <text evidence="1">The sequence shown here is derived from an EMBL/GenBank/DDBJ whole genome shotgun (WGS) entry which is preliminary data.</text>
</comment>
<proteinExistence type="predicted"/>
<dbReference type="EMBL" id="BART01002756">
    <property type="protein sequence ID" value="GAG67351.1"/>
    <property type="molecule type" value="Genomic_DNA"/>
</dbReference>
<organism evidence="1">
    <name type="scientific">marine sediment metagenome</name>
    <dbReference type="NCBI Taxonomy" id="412755"/>
    <lineage>
        <taxon>unclassified sequences</taxon>
        <taxon>metagenomes</taxon>
        <taxon>ecological metagenomes</taxon>
    </lineage>
</organism>
<evidence type="ECO:0000313" key="1">
    <source>
        <dbReference type="EMBL" id="GAG67351.1"/>
    </source>
</evidence>
<name>X1B5N8_9ZZZZ</name>
<protein>
    <submittedName>
        <fullName evidence="1">Uncharacterized protein</fullName>
    </submittedName>
</protein>